<protein>
    <submittedName>
        <fullName evidence="3">Mucin-like glycoprotein</fullName>
    </submittedName>
</protein>
<comment type="caution">
    <text evidence="3">The sequence shown here is derived from an EMBL/GenBank/DDBJ whole genome shotgun (WGS) entry which is preliminary data.</text>
</comment>
<feature type="chain" id="PRO_5018781126" evidence="2">
    <location>
        <begin position="33"/>
        <end position="299"/>
    </location>
</feature>
<proteinExistence type="predicted"/>
<dbReference type="AlphaFoldDB" id="A0A3R7JTU9"/>
<evidence type="ECO:0000313" key="4">
    <source>
        <dbReference type="Proteomes" id="UP000284403"/>
    </source>
</evidence>
<organism evidence="3 4">
    <name type="scientific">Trypanosoma conorhini</name>
    <dbReference type="NCBI Taxonomy" id="83891"/>
    <lineage>
        <taxon>Eukaryota</taxon>
        <taxon>Discoba</taxon>
        <taxon>Euglenozoa</taxon>
        <taxon>Kinetoplastea</taxon>
        <taxon>Metakinetoplastina</taxon>
        <taxon>Trypanosomatida</taxon>
        <taxon>Trypanosomatidae</taxon>
        <taxon>Trypanosoma</taxon>
    </lineage>
</organism>
<name>A0A3R7JTU9_9TRYP</name>
<sequence>MATTLAVRRRAVCALALLALLCGAGTVAPAEAPPVIVSVEVSCLSTEQKLSWRFSGKGHSADWRKCHSTPDVFGSGESDALSASLCIFAASLYNDPGLGVECPSSPTAGETKKVAFTMECTTDEGSVMHRRSKGETATSTATDNPLGESGSCVLRTSSRSTAHQHEDAPQGARPPAAEEQHPRPPEASAASPSPRTEPRAADAPGGTQTPSTPQGRSGTPNAAPPAGGNDATTATTTTTTTSSPSAGSHAKSNADGSATNSNTTQKAVANAADRSATSTPFVRAPLMLLLTAALACAAG</sequence>
<evidence type="ECO:0000256" key="1">
    <source>
        <dbReference type="SAM" id="MobiDB-lite"/>
    </source>
</evidence>
<accession>A0A3R7JTU9</accession>
<dbReference type="Proteomes" id="UP000284403">
    <property type="component" value="Unassembled WGS sequence"/>
</dbReference>
<keyword evidence="2" id="KW-0732">Signal</keyword>
<evidence type="ECO:0000313" key="3">
    <source>
        <dbReference type="EMBL" id="RNE95362.1"/>
    </source>
</evidence>
<feature type="compositionally biased region" description="Polar residues" evidence="1">
    <location>
        <begin position="206"/>
        <end position="216"/>
    </location>
</feature>
<reference evidence="3 4" key="1">
    <citation type="journal article" date="2018" name="BMC Genomics">
        <title>Genomic comparison of Trypanosoma conorhini and Trypanosoma rangeli to Trypanosoma cruzi strains of high and low virulence.</title>
        <authorList>
            <person name="Bradwell K.R."/>
            <person name="Koparde V.N."/>
            <person name="Matveyev A.V."/>
            <person name="Serrano M.G."/>
            <person name="Alves J.M."/>
            <person name="Parikh H."/>
            <person name="Huang B."/>
            <person name="Lee V."/>
            <person name="Espinosa-Alvarez O."/>
            <person name="Ortiz P.A."/>
            <person name="Costa-Martins A.G."/>
            <person name="Teixeira M.M."/>
            <person name="Buck G.A."/>
        </authorList>
    </citation>
    <scope>NUCLEOTIDE SEQUENCE [LARGE SCALE GENOMIC DNA]</scope>
    <source>
        <strain evidence="3 4">025E</strain>
    </source>
</reference>
<dbReference type="RefSeq" id="XP_029223039.1">
    <property type="nucleotide sequence ID" value="XM_029376839.1"/>
</dbReference>
<dbReference type="EMBL" id="MKKU01001451">
    <property type="protein sequence ID" value="RNE95362.1"/>
    <property type="molecule type" value="Genomic_DNA"/>
</dbReference>
<feature type="compositionally biased region" description="Polar residues" evidence="1">
    <location>
        <begin position="250"/>
        <end position="267"/>
    </location>
</feature>
<feature type="region of interest" description="Disordered" evidence="1">
    <location>
        <begin position="125"/>
        <end position="276"/>
    </location>
</feature>
<dbReference type="OrthoDB" id="10659598at2759"/>
<feature type="signal peptide" evidence="2">
    <location>
        <begin position="1"/>
        <end position="32"/>
    </location>
</feature>
<dbReference type="GeneID" id="40323659"/>
<evidence type="ECO:0000256" key="2">
    <source>
        <dbReference type="SAM" id="SignalP"/>
    </source>
</evidence>
<feature type="compositionally biased region" description="Low complexity" evidence="1">
    <location>
        <begin position="217"/>
        <end position="248"/>
    </location>
</feature>
<gene>
    <name evidence="3" type="ORF">Tco025E_10048</name>
</gene>
<keyword evidence="4" id="KW-1185">Reference proteome</keyword>